<name>A0A6F8ZII2_9FIRM</name>
<keyword evidence="1" id="KW-0732">Signal</keyword>
<reference evidence="2 3" key="1">
    <citation type="submission" date="2020-02" db="EMBL/GenBank/DDBJ databases">
        <authorList>
            <person name="Hogendoorn C."/>
        </authorList>
    </citation>
    <scope>NUCLEOTIDE SEQUENCE [LARGE SCALE GENOMIC DNA]</scope>
    <source>
        <strain evidence="2">R501</strain>
    </source>
</reference>
<protein>
    <recommendedName>
        <fullName evidence="4">ABC transporter substrate-binding protein</fullName>
    </recommendedName>
</protein>
<dbReference type="PROSITE" id="PS51257">
    <property type="entry name" value="PROKAR_LIPOPROTEIN"/>
    <property type="match status" value="1"/>
</dbReference>
<keyword evidence="3" id="KW-1185">Reference proteome</keyword>
<sequence length="299" mass="31344">MPQPFARARWGLLAALGALTAAGCGAPPPTPPSLTVYLPAGPPAAGWLPLYLAASGPAGPAWQWRQGPPPARPPGSWLAVMRPAAALPAPVVGYLSERSGATLLGPAPAWELGFRWTALRELPLATAGIDPFTRALLEGVLREHAVRARLVETLPPAAAPRLLRNGHLPWVLVPLTAIPAFAPARVLTYLGASTGPAPAWVLVGHGPELPAALARINRALTTLRAEPPARVARRVAAAYHEAPAAVTGWVAAGLALGVWPRLTYPFPAPYRRTLELLHQAPAVPPLNPAPAARALEMWP</sequence>
<dbReference type="EMBL" id="LR778114">
    <property type="protein sequence ID" value="CAB1129689.1"/>
    <property type="molecule type" value="Genomic_DNA"/>
</dbReference>
<dbReference type="Proteomes" id="UP000503399">
    <property type="component" value="Chromosome"/>
</dbReference>
<evidence type="ECO:0000313" key="3">
    <source>
        <dbReference type="Proteomes" id="UP000503399"/>
    </source>
</evidence>
<accession>A0A6F8ZII2</accession>
<organism evidence="2 3">
    <name type="scientific">Candidatus Hydrogenisulfobacillus filiaventi</name>
    <dbReference type="NCBI Taxonomy" id="2707344"/>
    <lineage>
        <taxon>Bacteria</taxon>
        <taxon>Bacillati</taxon>
        <taxon>Bacillota</taxon>
        <taxon>Clostridia</taxon>
        <taxon>Eubacteriales</taxon>
        <taxon>Clostridiales Family XVII. Incertae Sedis</taxon>
        <taxon>Candidatus Hydrogenisulfobacillus</taxon>
    </lineage>
</organism>
<dbReference type="KEGG" id="hfv:R50_2192"/>
<evidence type="ECO:0000256" key="1">
    <source>
        <dbReference type="SAM" id="SignalP"/>
    </source>
</evidence>
<dbReference type="AlphaFoldDB" id="A0A6F8ZII2"/>
<feature type="signal peptide" evidence="1">
    <location>
        <begin position="1"/>
        <end position="26"/>
    </location>
</feature>
<gene>
    <name evidence="2" type="ORF">R50_2192</name>
</gene>
<proteinExistence type="predicted"/>
<evidence type="ECO:0000313" key="2">
    <source>
        <dbReference type="EMBL" id="CAB1129689.1"/>
    </source>
</evidence>
<evidence type="ECO:0008006" key="4">
    <source>
        <dbReference type="Google" id="ProtNLM"/>
    </source>
</evidence>
<feature type="chain" id="PRO_5038601502" description="ABC transporter substrate-binding protein" evidence="1">
    <location>
        <begin position="27"/>
        <end position="299"/>
    </location>
</feature>